<dbReference type="InterPro" id="IPR011009">
    <property type="entry name" value="Kinase-like_dom_sf"/>
</dbReference>
<dbReference type="Pfam" id="PF00069">
    <property type="entry name" value="Pkinase"/>
    <property type="match status" value="1"/>
</dbReference>
<organism evidence="3 4">
    <name type="scientific">Cyanidioschyzon merolae (strain NIES-3377 / 10D)</name>
    <name type="common">Unicellular red alga</name>
    <dbReference type="NCBI Taxonomy" id="280699"/>
    <lineage>
        <taxon>Eukaryota</taxon>
        <taxon>Rhodophyta</taxon>
        <taxon>Bangiophyceae</taxon>
        <taxon>Cyanidiales</taxon>
        <taxon>Cyanidiaceae</taxon>
        <taxon>Cyanidioschyzon</taxon>
    </lineage>
</organism>
<keyword evidence="3" id="KW-0418">Kinase</keyword>
<evidence type="ECO:0000313" key="3">
    <source>
        <dbReference type="EMBL" id="BAM83013.1"/>
    </source>
</evidence>
<sequence>MAFASTSWGTSWCPGWRIRRVSAVVPQPLRDLRLLQRDYSLVPPPRYKVSPLDFVIDRTRVLGSGSFGTVYEAKKVVAPEEGLEVAAKTVAKERLQGVQLDDALYYTAIERYANDQVRATIESNTDAALADHVARYLGFGEHAGTEWLFFERIPGSTLETYFNSETDDIAFALALSQALNINATDSSEDGVHILRHLVLRVASEVLETLVSFTRLGMVHRDMKPLNWMIDEQRRCLRVLDLGSAAFISTPRYGAAIGYNARWGPADPDFVPPERFLDPRFPYQFDVYSCALSLLRIAVPGLRKIASFRAFVEEFRIRHQSDLALYASRVFNGTASFIPDKFVTGLVVLKADDGRLFEFVRQMLRESPSDRLSPEAALVTLAKIHGAITA</sequence>
<keyword evidence="1" id="KW-0067">ATP-binding</keyword>
<accession>M1VM66</accession>
<reference evidence="3 4" key="2">
    <citation type="journal article" date="2007" name="BMC Biol.">
        <title>A 100%-complete sequence reveals unusually simple genomic features in the hot-spring red alga Cyanidioschyzon merolae.</title>
        <authorList>
            <person name="Nozaki H."/>
            <person name="Takano H."/>
            <person name="Misumi O."/>
            <person name="Terasawa K."/>
            <person name="Matsuzaki M."/>
            <person name="Maruyama S."/>
            <person name="Nishida K."/>
            <person name="Yagisawa F."/>
            <person name="Yoshida Y."/>
            <person name="Fujiwara T."/>
            <person name="Takio S."/>
            <person name="Tamura K."/>
            <person name="Chung S.J."/>
            <person name="Nakamura S."/>
            <person name="Kuroiwa H."/>
            <person name="Tanaka K."/>
            <person name="Sato N."/>
            <person name="Kuroiwa T."/>
        </authorList>
    </citation>
    <scope>NUCLEOTIDE SEQUENCE [LARGE SCALE GENOMIC DNA]</scope>
    <source>
        <strain evidence="3 4">10D</strain>
    </source>
</reference>
<dbReference type="PROSITE" id="PS50011">
    <property type="entry name" value="PROTEIN_KINASE_DOM"/>
    <property type="match status" value="1"/>
</dbReference>
<dbReference type="InterPro" id="IPR000719">
    <property type="entry name" value="Prot_kinase_dom"/>
</dbReference>
<dbReference type="GO" id="GO:0004674">
    <property type="term" value="F:protein serine/threonine kinase activity"/>
    <property type="evidence" value="ECO:0007669"/>
    <property type="project" value="UniProtKB-KW"/>
</dbReference>
<dbReference type="RefSeq" id="XP_005539049.1">
    <property type="nucleotide sequence ID" value="XM_005538992.1"/>
</dbReference>
<dbReference type="HOGENOM" id="CLU_685808_0_0_1"/>
<dbReference type="Gene3D" id="1.10.510.10">
    <property type="entry name" value="Transferase(Phosphotransferase) domain 1"/>
    <property type="match status" value="1"/>
</dbReference>
<evidence type="ECO:0000259" key="2">
    <source>
        <dbReference type="PROSITE" id="PS50011"/>
    </source>
</evidence>
<dbReference type="AlphaFoldDB" id="M1VM66"/>
<feature type="domain" description="Protein kinase" evidence="2">
    <location>
        <begin position="56"/>
        <end position="387"/>
    </location>
</feature>
<proteinExistence type="predicted"/>
<keyword evidence="3" id="KW-0808">Transferase</keyword>
<dbReference type="Gramene" id="CMS463CT">
    <property type="protein sequence ID" value="CMS463CT"/>
    <property type="gene ID" value="CMS463C"/>
</dbReference>
<gene>
    <name evidence="3" type="ORF">CYME_CMS463C</name>
</gene>
<keyword evidence="1" id="KW-0547">Nucleotide-binding</keyword>
<dbReference type="SUPFAM" id="SSF56112">
    <property type="entry name" value="Protein kinase-like (PK-like)"/>
    <property type="match status" value="1"/>
</dbReference>
<dbReference type="STRING" id="280699.M1VM66"/>
<dbReference type="EMBL" id="AP006501">
    <property type="protein sequence ID" value="BAM83013.1"/>
    <property type="molecule type" value="Genomic_DNA"/>
</dbReference>
<reference evidence="3 4" key="1">
    <citation type="journal article" date="2004" name="Nature">
        <title>Genome sequence of the ultrasmall unicellular red alga Cyanidioschyzon merolae 10D.</title>
        <authorList>
            <person name="Matsuzaki M."/>
            <person name="Misumi O."/>
            <person name="Shin-i T."/>
            <person name="Maruyama S."/>
            <person name="Takahara M."/>
            <person name="Miyagishima S."/>
            <person name="Mori T."/>
            <person name="Nishida K."/>
            <person name="Yagisawa F."/>
            <person name="Nishida K."/>
            <person name="Yoshida Y."/>
            <person name="Nishimura Y."/>
            <person name="Nakao S."/>
            <person name="Kobayashi T."/>
            <person name="Momoyama Y."/>
            <person name="Higashiyama T."/>
            <person name="Minoda A."/>
            <person name="Sano M."/>
            <person name="Nomoto H."/>
            <person name="Oishi K."/>
            <person name="Hayashi H."/>
            <person name="Ohta F."/>
            <person name="Nishizaka S."/>
            <person name="Haga S."/>
            <person name="Miura S."/>
            <person name="Morishita T."/>
            <person name="Kabeya Y."/>
            <person name="Terasawa K."/>
            <person name="Suzuki Y."/>
            <person name="Ishii Y."/>
            <person name="Asakawa S."/>
            <person name="Takano H."/>
            <person name="Ohta N."/>
            <person name="Kuroiwa H."/>
            <person name="Tanaka K."/>
            <person name="Shimizu N."/>
            <person name="Sugano S."/>
            <person name="Sato N."/>
            <person name="Nozaki H."/>
            <person name="Ogasawara N."/>
            <person name="Kohara Y."/>
            <person name="Kuroiwa T."/>
        </authorList>
    </citation>
    <scope>NUCLEOTIDE SEQUENCE [LARGE SCALE GENOMIC DNA]</scope>
    <source>
        <strain evidence="3 4">10D</strain>
    </source>
</reference>
<name>M1VM66_CYAM1</name>
<dbReference type="InterPro" id="IPR017441">
    <property type="entry name" value="Protein_kinase_ATP_BS"/>
</dbReference>
<protein>
    <submittedName>
        <fullName evidence="3">Similar to serine/threonine protein kinase</fullName>
    </submittedName>
</protein>
<keyword evidence="3" id="KW-0723">Serine/threonine-protein kinase</keyword>
<dbReference type="Gene3D" id="3.30.200.20">
    <property type="entry name" value="Phosphorylase Kinase, domain 1"/>
    <property type="match status" value="1"/>
</dbReference>
<dbReference type="OMA" id="WRASTRM"/>
<dbReference type="PROSITE" id="PS00107">
    <property type="entry name" value="PROTEIN_KINASE_ATP"/>
    <property type="match status" value="1"/>
</dbReference>
<keyword evidence="4" id="KW-1185">Reference proteome</keyword>
<dbReference type="eggNOG" id="KOG0594">
    <property type="taxonomic scope" value="Eukaryota"/>
</dbReference>
<dbReference type="Proteomes" id="UP000007014">
    <property type="component" value="Chromosome 19"/>
</dbReference>
<dbReference type="SMART" id="SM00220">
    <property type="entry name" value="S_TKc"/>
    <property type="match status" value="1"/>
</dbReference>
<feature type="binding site" evidence="1">
    <location>
        <position position="92"/>
    </location>
    <ligand>
        <name>ATP</name>
        <dbReference type="ChEBI" id="CHEBI:30616"/>
    </ligand>
</feature>
<dbReference type="OrthoDB" id="73875at2759"/>
<dbReference type="KEGG" id="cme:CYME_CMS463C"/>
<dbReference type="GO" id="GO:0005524">
    <property type="term" value="F:ATP binding"/>
    <property type="evidence" value="ECO:0007669"/>
    <property type="project" value="UniProtKB-UniRule"/>
</dbReference>
<evidence type="ECO:0000313" key="4">
    <source>
        <dbReference type="Proteomes" id="UP000007014"/>
    </source>
</evidence>
<dbReference type="PANTHER" id="PTHR46699">
    <property type="entry name" value="SERINE/THREONINE-PROTEIN KINASE STN8, CHLOROPLASTIC-RELATED"/>
    <property type="match status" value="1"/>
</dbReference>
<evidence type="ECO:0000256" key="1">
    <source>
        <dbReference type="PROSITE-ProRule" id="PRU10141"/>
    </source>
</evidence>
<dbReference type="GeneID" id="16997533"/>